<evidence type="ECO:0000313" key="3">
    <source>
        <dbReference type="Proteomes" id="UP001150924"/>
    </source>
</evidence>
<feature type="region of interest" description="Disordered" evidence="1">
    <location>
        <begin position="1"/>
        <end position="30"/>
    </location>
</feature>
<proteinExistence type="predicted"/>
<dbReference type="RefSeq" id="WP_267773852.1">
    <property type="nucleotide sequence ID" value="NZ_JAPNKE010000002.1"/>
</dbReference>
<protein>
    <submittedName>
        <fullName evidence="2">Uncharacterized protein</fullName>
    </submittedName>
</protein>
<dbReference type="EMBL" id="JAPNKE010000002">
    <property type="protein sequence ID" value="MCY1010763.1"/>
    <property type="molecule type" value="Genomic_DNA"/>
</dbReference>
<accession>A0A9X3EUZ2</accession>
<evidence type="ECO:0000256" key="1">
    <source>
        <dbReference type="SAM" id="MobiDB-lite"/>
    </source>
</evidence>
<sequence>MHGHARPAARGREDEGGEQTGEGDRDDAVEVAREAVVEDVVGAIGGDDP</sequence>
<evidence type="ECO:0000313" key="2">
    <source>
        <dbReference type="EMBL" id="MCY1010763.1"/>
    </source>
</evidence>
<keyword evidence="3" id="KW-1185">Reference proteome</keyword>
<name>A0A9X3EUZ2_9BACT</name>
<gene>
    <name evidence="2" type="ORF">OV079_35410</name>
</gene>
<dbReference type="Proteomes" id="UP001150924">
    <property type="component" value="Unassembled WGS sequence"/>
</dbReference>
<organism evidence="2 3">
    <name type="scientific">Nannocystis pusilla</name>
    <dbReference type="NCBI Taxonomy" id="889268"/>
    <lineage>
        <taxon>Bacteria</taxon>
        <taxon>Pseudomonadati</taxon>
        <taxon>Myxococcota</taxon>
        <taxon>Polyangia</taxon>
        <taxon>Nannocystales</taxon>
        <taxon>Nannocystaceae</taxon>
        <taxon>Nannocystis</taxon>
    </lineage>
</organism>
<reference evidence="2" key="1">
    <citation type="submission" date="2022-11" db="EMBL/GenBank/DDBJ databases">
        <title>Minimal conservation of predation-associated metabolite biosynthetic gene clusters underscores biosynthetic potential of Myxococcota including descriptions for ten novel species: Archangium lansinium sp. nov., Myxococcus landrumus sp. nov., Nannocystis bai.</title>
        <authorList>
            <person name="Ahearne A."/>
            <person name="Stevens C."/>
            <person name="Phillips K."/>
        </authorList>
    </citation>
    <scope>NUCLEOTIDE SEQUENCE</scope>
    <source>
        <strain evidence="2">Na p29</strain>
    </source>
</reference>
<dbReference type="AlphaFoldDB" id="A0A9X3EUZ2"/>
<comment type="caution">
    <text evidence="2">The sequence shown here is derived from an EMBL/GenBank/DDBJ whole genome shotgun (WGS) entry which is preliminary data.</text>
</comment>